<accession>A0ABZ2EKE3</accession>
<protein>
    <submittedName>
        <fullName evidence="1">Uncharacterized protein</fullName>
    </submittedName>
</protein>
<reference evidence="2" key="1">
    <citation type="submission" date="2024-01" db="EMBL/GenBank/DDBJ databases">
        <title>Mycovorax composti gen. nov. sp. nov., a member of the family Chitinophagaceae isolated from button mushroom compost.</title>
        <authorList>
            <person name="Thai M."/>
            <person name="Bell T.L."/>
            <person name="Kertesz M.A."/>
        </authorList>
    </citation>
    <scope>NUCLEOTIDE SEQUENCE [LARGE SCALE GENOMIC DNA]</scope>
    <source>
        <strain evidence="2">C216</strain>
    </source>
</reference>
<name>A0ABZ2EKE3_9BACT</name>
<dbReference type="Proteomes" id="UP001321305">
    <property type="component" value="Chromosome"/>
</dbReference>
<evidence type="ECO:0000313" key="1">
    <source>
        <dbReference type="EMBL" id="WWC83985.1"/>
    </source>
</evidence>
<evidence type="ECO:0000313" key="2">
    <source>
        <dbReference type="Proteomes" id="UP001321305"/>
    </source>
</evidence>
<dbReference type="EMBL" id="CP144143">
    <property type="protein sequence ID" value="WWC83985.1"/>
    <property type="molecule type" value="Genomic_DNA"/>
</dbReference>
<organism evidence="1 2">
    <name type="scientific">Mycovorax composti</name>
    <dbReference type="NCBI Taxonomy" id="2962693"/>
    <lineage>
        <taxon>Bacteria</taxon>
        <taxon>Pseudomonadati</taxon>
        <taxon>Bacteroidota</taxon>
        <taxon>Chitinophagia</taxon>
        <taxon>Chitinophagales</taxon>
        <taxon>Chitinophagaceae</taxon>
        <taxon>Mycovorax</taxon>
    </lineage>
</organism>
<proteinExistence type="predicted"/>
<keyword evidence="2" id="KW-1185">Reference proteome</keyword>
<dbReference type="RefSeq" id="WP_409965604.1">
    <property type="nucleotide sequence ID" value="NZ_CP144143.1"/>
</dbReference>
<gene>
    <name evidence="1" type="ORF">PIECOFPK_01717</name>
</gene>
<sequence length="209" mass="23837">MTQLEKLYNAIESLKELGVALPQELIENTNMVEEEIIQNEVIPALSEAIEPIISQIQRELILVVEYVPDEPLQVRMTRKKSFKIPEPMDATPISTNAVNIERKFTIAPHSKSKKTNLVVTFPDGTRIENQFAYQTFCQAIEKIGPERVTSLNIRQCGINIVSKEKDDFYNQHTISGGWLVLTHSSTSLKKEHLEEISRRLKIPIKVEIV</sequence>